<dbReference type="Proteomes" id="UP000243201">
    <property type="component" value="Unassembled WGS sequence"/>
</dbReference>
<dbReference type="EMBL" id="PNGC01000004">
    <property type="protein sequence ID" value="PMB88809.1"/>
    <property type="molecule type" value="Genomic_DNA"/>
</dbReference>
<dbReference type="Pfam" id="PF02811">
    <property type="entry name" value="PHP"/>
    <property type="match status" value="1"/>
</dbReference>
<feature type="domain" description="Polymerase/histidinol phosphatase N-terminal" evidence="1">
    <location>
        <begin position="6"/>
        <end position="71"/>
    </location>
</feature>
<protein>
    <submittedName>
        <fullName evidence="2">PHP domain-containing protein</fullName>
    </submittedName>
</protein>
<name>A0ABX4UMJ7_9ACTO</name>
<dbReference type="Gene3D" id="1.10.150.650">
    <property type="match status" value="1"/>
</dbReference>
<dbReference type="CDD" id="cd07438">
    <property type="entry name" value="PHP_HisPPase_AMP"/>
    <property type="match status" value="1"/>
</dbReference>
<evidence type="ECO:0000313" key="2">
    <source>
        <dbReference type="EMBL" id="PMB88809.1"/>
    </source>
</evidence>
<evidence type="ECO:0000259" key="1">
    <source>
        <dbReference type="SMART" id="SM00481"/>
    </source>
</evidence>
<dbReference type="InterPro" id="IPR003141">
    <property type="entry name" value="Pol/His_phosphatase_N"/>
</dbReference>
<organism evidence="2 3">
    <name type="scientific">Varibaculum cambriense</name>
    <dbReference type="NCBI Taxonomy" id="184870"/>
    <lineage>
        <taxon>Bacteria</taxon>
        <taxon>Bacillati</taxon>
        <taxon>Actinomycetota</taxon>
        <taxon>Actinomycetes</taxon>
        <taxon>Actinomycetales</taxon>
        <taxon>Actinomycetaceae</taxon>
        <taxon>Varibaculum</taxon>
    </lineage>
</organism>
<dbReference type="Gene3D" id="3.20.20.140">
    <property type="entry name" value="Metal-dependent hydrolases"/>
    <property type="match status" value="1"/>
</dbReference>
<gene>
    <name evidence="2" type="ORF">CJ240_08990</name>
</gene>
<dbReference type="SUPFAM" id="SSF89550">
    <property type="entry name" value="PHP domain-like"/>
    <property type="match status" value="1"/>
</dbReference>
<dbReference type="PANTHER" id="PTHR42924">
    <property type="entry name" value="EXONUCLEASE"/>
    <property type="match status" value="1"/>
</dbReference>
<dbReference type="InterPro" id="IPR004013">
    <property type="entry name" value="PHP_dom"/>
</dbReference>
<accession>A0ABX4UMJ7</accession>
<sequence>MAATRIDLHAHSSCSDGTDSPEQVMLLAAQTGLDVIALTDHDTFAGITAASKMVPECGVSLVPGVEISTSHQGITAHLLAYLPDPQSPVLKELFVKTVEARQQRMREMVQRLSADFDISYPAVVEQAGSSPIGRPHLADLLVKVGYFPDRSAAFEQVLATSSKYYVHYQAPDTIEAVEQVIAAGGVPVLAHPRAGKRQRRFLSVDTIALLKEAGLFALEAFHPEQNPIEQAEVREIAKLLGLAITGSSDYHGSGKPNQLGQCLTDPEVFAEICSRGAGELVCP</sequence>
<proteinExistence type="predicted"/>
<comment type="caution">
    <text evidence="2">The sequence shown here is derived from an EMBL/GenBank/DDBJ whole genome shotgun (WGS) entry which is preliminary data.</text>
</comment>
<dbReference type="RefSeq" id="WP_060920122.1">
    <property type="nucleotide sequence ID" value="NZ_CALUBP010000013.1"/>
</dbReference>
<dbReference type="InterPro" id="IPR016195">
    <property type="entry name" value="Pol/histidinol_Pase-like"/>
</dbReference>
<evidence type="ECO:0000313" key="3">
    <source>
        <dbReference type="Proteomes" id="UP000243201"/>
    </source>
</evidence>
<reference evidence="2 3" key="1">
    <citation type="submission" date="2017-09" db="EMBL/GenBank/DDBJ databases">
        <title>Bacterial strain isolated from the female urinary microbiota.</title>
        <authorList>
            <person name="Thomas-White K."/>
            <person name="Kumar N."/>
            <person name="Forster S."/>
            <person name="Putonti C."/>
            <person name="Lawley T."/>
            <person name="Wolfe A.J."/>
        </authorList>
    </citation>
    <scope>NUCLEOTIDE SEQUENCE [LARGE SCALE GENOMIC DNA]</scope>
    <source>
        <strain evidence="2 3">UMB0744</strain>
    </source>
</reference>
<dbReference type="PANTHER" id="PTHR42924:SF3">
    <property type="entry name" value="POLYMERASE_HISTIDINOL PHOSPHATASE N-TERMINAL DOMAIN-CONTAINING PROTEIN"/>
    <property type="match status" value="1"/>
</dbReference>
<dbReference type="SMART" id="SM00481">
    <property type="entry name" value="POLIIIAc"/>
    <property type="match status" value="1"/>
</dbReference>
<keyword evidence="3" id="KW-1185">Reference proteome</keyword>
<dbReference type="InterPro" id="IPR052018">
    <property type="entry name" value="PHP_domain"/>
</dbReference>